<feature type="domain" description="C2 DOCK-type" evidence="2">
    <location>
        <begin position="486"/>
        <end position="599"/>
    </location>
</feature>
<organism evidence="3 4">
    <name type="scientific">Zea mays</name>
    <name type="common">Maize</name>
    <dbReference type="NCBI Taxonomy" id="4577"/>
    <lineage>
        <taxon>Eukaryota</taxon>
        <taxon>Viridiplantae</taxon>
        <taxon>Streptophyta</taxon>
        <taxon>Embryophyta</taxon>
        <taxon>Tracheophyta</taxon>
        <taxon>Spermatophyta</taxon>
        <taxon>Magnoliopsida</taxon>
        <taxon>Liliopsida</taxon>
        <taxon>Poales</taxon>
        <taxon>Poaceae</taxon>
        <taxon>PACMAD clade</taxon>
        <taxon>Panicoideae</taxon>
        <taxon>Andropogonodae</taxon>
        <taxon>Andropogoneae</taxon>
        <taxon>Tripsacinae</taxon>
        <taxon>Zea</taxon>
    </lineage>
</organism>
<name>A0A804R7W4_MAIZE</name>
<accession>A0A804R7W4</accession>
<evidence type="ECO:0000256" key="1">
    <source>
        <dbReference type="PROSITE-ProRule" id="PRU00983"/>
    </source>
</evidence>
<reference evidence="3" key="3">
    <citation type="submission" date="2021-05" db="UniProtKB">
        <authorList>
            <consortium name="EnsemblPlants"/>
        </authorList>
    </citation>
    <scope>IDENTIFICATION</scope>
    <source>
        <strain evidence="3">cv. B73</strain>
    </source>
</reference>
<proteinExistence type="inferred from homology"/>
<dbReference type="InterPro" id="IPR027007">
    <property type="entry name" value="C2_DOCK-type_domain"/>
</dbReference>
<dbReference type="GO" id="GO:0007264">
    <property type="term" value="P:small GTPase-mediated signal transduction"/>
    <property type="evidence" value="ECO:0007669"/>
    <property type="project" value="InterPro"/>
</dbReference>
<evidence type="ECO:0000259" key="2">
    <source>
        <dbReference type="PROSITE" id="PS51650"/>
    </source>
</evidence>
<reference evidence="3" key="2">
    <citation type="submission" date="2019-07" db="EMBL/GenBank/DDBJ databases">
        <authorList>
            <person name="Seetharam A."/>
            <person name="Woodhouse M."/>
            <person name="Cannon E."/>
        </authorList>
    </citation>
    <scope>NUCLEOTIDE SEQUENCE [LARGE SCALE GENOMIC DNA]</scope>
    <source>
        <strain evidence="3">cv. B73</strain>
    </source>
</reference>
<evidence type="ECO:0000313" key="4">
    <source>
        <dbReference type="Proteomes" id="UP000007305"/>
    </source>
</evidence>
<protein>
    <recommendedName>
        <fullName evidence="2">C2 DOCK-type domain-containing protein</fullName>
    </recommendedName>
</protein>
<dbReference type="InParanoid" id="A0A804R7W4"/>
<keyword evidence="4" id="KW-1185">Reference proteome</keyword>
<dbReference type="GO" id="GO:0005085">
    <property type="term" value="F:guanyl-nucleotide exchange factor activity"/>
    <property type="evidence" value="ECO:0007669"/>
    <property type="project" value="InterPro"/>
</dbReference>
<reference evidence="4" key="1">
    <citation type="journal article" date="2009" name="Science">
        <title>The B73 maize genome: complexity, diversity, and dynamics.</title>
        <authorList>
            <person name="Schnable P.S."/>
            <person name="Ware D."/>
            <person name="Fulton R.S."/>
            <person name="Stein J.C."/>
            <person name="Wei F."/>
            <person name="Pasternak S."/>
            <person name="Liang C."/>
            <person name="Zhang J."/>
            <person name="Fulton L."/>
            <person name="Graves T.A."/>
            <person name="Minx P."/>
            <person name="Reily A.D."/>
            <person name="Courtney L."/>
            <person name="Kruchowski S.S."/>
            <person name="Tomlinson C."/>
            <person name="Strong C."/>
            <person name="Delehaunty K."/>
            <person name="Fronick C."/>
            <person name="Courtney B."/>
            <person name="Rock S.M."/>
            <person name="Belter E."/>
            <person name="Du F."/>
            <person name="Kim K."/>
            <person name="Abbott R.M."/>
            <person name="Cotton M."/>
            <person name="Levy A."/>
            <person name="Marchetto P."/>
            <person name="Ochoa K."/>
            <person name="Jackson S.M."/>
            <person name="Gillam B."/>
            <person name="Chen W."/>
            <person name="Yan L."/>
            <person name="Higginbotham J."/>
            <person name="Cardenas M."/>
            <person name="Waligorski J."/>
            <person name="Applebaum E."/>
            <person name="Phelps L."/>
            <person name="Falcone J."/>
            <person name="Kanchi K."/>
            <person name="Thane T."/>
            <person name="Scimone A."/>
            <person name="Thane N."/>
            <person name="Henke J."/>
            <person name="Wang T."/>
            <person name="Ruppert J."/>
            <person name="Shah N."/>
            <person name="Rotter K."/>
            <person name="Hodges J."/>
            <person name="Ingenthron E."/>
            <person name="Cordes M."/>
            <person name="Kohlberg S."/>
            <person name="Sgro J."/>
            <person name="Delgado B."/>
            <person name="Mead K."/>
            <person name="Chinwalla A."/>
            <person name="Leonard S."/>
            <person name="Crouse K."/>
            <person name="Collura K."/>
            <person name="Kudrna D."/>
            <person name="Currie J."/>
            <person name="He R."/>
            <person name="Angelova A."/>
            <person name="Rajasekar S."/>
            <person name="Mueller T."/>
            <person name="Lomeli R."/>
            <person name="Scara G."/>
            <person name="Ko A."/>
            <person name="Delaney K."/>
            <person name="Wissotski M."/>
            <person name="Lopez G."/>
            <person name="Campos D."/>
            <person name="Braidotti M."/>
            <person name="Ashley E."/>
            <person name="Golser W."/>
            <person name="Kim H."/>
            <person name="Lee S."/>
            <person name="Lin J."/>
            <person name="Dujmic Z."/>
            <person name="Kim W."/>
            <person name="Talag J."/>
            <person name="Zuccolo A."/>
            <person name="Fan C."/>
            <person name="Sebastian A."/>
            <person name="Kramer M."/>
            <person name="Spiegel L."/>
            <person name="Nascimento L."/>
            <person name="Zutavern T."/>
            <person name="Miller B."/>
            <person name="Ambroise C."/>
            <person name="Muller S."/>
            <person name="Spooner W."/>
            <person name="Narechania A."/>
            <person name="Ren L."/>
            <person name="Wei S."/>
            <person name="Kumari S."/>
            <person name="Faga B."/>
            <person name="Levy M.J."/>
            <person name="McMahan L."/>
            <person name="Van Buren P."/>
            <person name="Vaughn M.W."/>
            <person name="Ying K."/>
            <person name="Yeh C.-T."/>
            <person name="Emrich S.J."/>
            <person name="Jia Y."/>
            <person name="Kalyanaraman A."/>
            <person name="Hsia A.-P."/>
            <person name="Barbazuk W.B."/>
            <person name="Baucom R.S."/>
            <person name="Brutnell T.P."/>
            <person name="Carpita N.C."/>
            <person name="Chaparro C."/>
            <person name="Chia J.-M."/>
            <person name="Deragon J.-M."/>
            <person name="Estill J.C."/>
            <person name="Fu Y."/>
            <person name="Jeddeloh J.A."/>
            <person name="Han Y."/>
            <person name="Lee H."/>
            <person name="Li P."/>
            <person name="Lisch D.R."/>
            <person name="Liu S."/>
            <person name="Liu Z."/>
            <person name="Nagel D.H."/>
            <person name="McCann M.C."/>
            <person name="SanMiguel P."/>
            <person name="Myers A.M."/>
            <person name="Nettleton D."/>
            <person name="Nguyen J."/>
            <person name="Penning B.W."/>
            <person name="Ponnala L."/>
            <person name="Schneider K.L."/>
            <person name="Schwartz D.C."/>
            <person name="Sharma A."/>
            <person name="Soderlund C."/>
            <person name="Springer N.M."/>
            <person name="Sun Q."/>
            <person name="Wang H."/>
            <person name="Waterman M."/>
            <person name="Westerman R."/>
            <person name="Wolfgruber T.K."/>
            <person name="Yang L."/>
            <person name="Yu Y."/>
            <person name="Zhang L."/>
            <person name="Zhou S."/>
            <person name="Zhu Q."/>
            <person name="Bennetzen J.L."/>
            <person name="Dawe R.K."/>
            <person name="Jiang J."/>
            <person name="Jiang N."/>
            <person name="Presting G.G."/>
            <person name="Wessler S.R."/>
            <person name="Aluru S."/>
            <person name="Martienssen R.A."/>
            <person name="Clifton S.W."/>
            <person name="McCombie W.R."/>
            <person name="Wing R.A."/>
            <person name="Wilson R.K."/>
        </authorList>
    </citation>
    <scope>NUCLEOTIDE SEQUENCE [LARGE SCALE GENOMIC DNA]</scope>
    <source>
        <strain evidence="4">cv. B73</strain>
    </source>
</reference>
<dbReference type="Proteomes" id="UP000007305">
    <property type="component" value="Chromosome 9"/>
</dbReference>
<comment type="similarity">
    <text evidence="1">Belongs to the DOCK family.</text>
</comment>
<dbReference type="AlphaFoldDB" id="A0A804R7W4"/>
<dbReference type="Pfam" id="PF14429">
    <property type="entry name" value="DOCK-C2"/>
    <property type="match status" value="1"/>
</dbReference>
<dbReference type="PROSITE" id="PS51650">
    <property type="entry name" value="C2_DOCK"/>
    <property type="match status" value="1"/>
</dbReference>
<dbReference type="Gramene" id="Zm00001eb391790_T001">
    <property type="protein sequence ID" value="Zm00001eb391790_P001"/>
    <property type="gene ID" value="Zm00001eb391790"/>
</dbReference>
<dbReference type="InterPro" id="IPR035892">
    <property type="entry name" value="C2_domain_sf"/>
</dbReference>
<dbReference type="PANTHER" id="PTHR23317:SF76">
    <property type="entry name" value="LD20667P"/>
    <property type="match status" value="1"/>
</dbReference>
<dbReference type="InterPro" id="IPR026791">
    <property type="entry name" value="DOCK"/>
</dbReference>
<evidence type="ECO:0000313" key="3">
    <source>
        <dbReference type="EnsemblPlants" id="Zm00001eb391790_P001"/>
    </source>
</evidence>
<dbReference type="EnsemblPlants" id="Zm00001eb391790_T001">
    <property type="protein sequence ID" value="Zm00001eb391790_P001"/>
    <property type="gene ID" value="Zm00001eb391790"/>
</dbReference>
<dbReference type="CDD" id="cd08679">
    <property type="entry name" value="C2_DOCK180_related"/>
    <property type="match status" value="1"/>
</dbReference>
<dbReference type="Gene3D" id="2.60.40.150">
    <property type="entry name" value="C2 domain"/>
    <property type="match status" value="1"/>
</dbReference>
<dbReference type="PANTHER" id="PTHR23317">
    <property type="entry name" value="DEDICATOR OF CYTOKINESIS DOCK"/>
    <property type="match status" value="1"/>
</dbReference>
<sequence length="599" mass="67272">MDIVVEEENVDVGNTAEPSYEVVAISGCSAQLSTNDTDEHELAIESEDSKVNVGNAAKQSHDVVGVGIDCIFNHVKVSTEADLGPQSDVIHLTSLDVPNESSQISSDADMVEQNKQDALDTLIRISQHKKPKKLNVARVVSEDYKCDPEDVHLIEYIKTLPGKQVVVKIDSAWLNRNDMECLFHGDIQLSGEALSAYIHCIRDEEHLLHREGGNVFLENTFISSLLKRDGDPKHCSLSPLPAYEPAFDWENERSLIFGQRVPESIPAISNKLLQPTDGLKITVKVLSLSFQAGLVEPFSGTICLYNRDRREKLSEDFYFHILPTDMQDAQGSLDRRGVFSLDTHSPSICLLIQLEKAATEEGGVTPSIYSHKEPVHLAEKEKQKLQVWSRIMPCKESFAWAMIPLFEGSKTESGSMANDLNDAGDINNGRSNRSSFDGIHSFVNSIAIAQKDAHHNGIISNAENGDNFEALDFWMLTRSEPFSQLFHCLYVYPLTVSLSRKRNLFVRVELRKDDSDIRKPPLEAVYPRERNMMLQKWGHTQIAFGTRMASYHDEVKISLPALLTPQHHLVFTFFHVDLQMKLEAPKPVCIMLLISMDYA</sequence>